<evidence type="ECO:0000256" key="4">
    <source>
        <dbReference type="ARBA" id="ARBA00022670"/>
    </source>
</evidence>
<dbReference type="InterPro" id="IPR045371">
    <property type="entry name" value="ADAMTS_CR_3"/>
</dbReference>
<evidence type="ECO:0000256" key="2">
    <source>
        <dbReference type="ARBA" id="ARBA00022525"/>
    </source>
</evidence>
<evidence type="ECO:0000256" key="13">
    <source>
        <dbReference type="PIRSR" id="PIRSR613273-1"/>
    </source>
</evidence>
<dbReference type="InterPro" id="IPR013273">
    <property type="entry name" value="ADAMTS/ADAMTS-like"/>
</dbReference>
<dbReference type="PROSITE" id="PS50900">
    <property type="entry name" value="PLAC"/>
    <property type="match status" value="1"/>
</dbReference>
<feature type="binding site" evidence="14">
    <location>
        <position position="465"/>
    </location>
    <ligand>
        <name>Ca(2+)</name>
        <dbReference type="ChEBI" id="CHEBI:29108"/>
        <label>1</label>
    </ligand>
</feature>
<dbReference type="GO" id="GO:0046872">
    <property type="term" value="F:metal ion binding"/>
    <property type="evidence" value="ECO:0007669"/>
    <property type="project" value="UniProtKB-KW"/>
</dbReference>
<feature type="disulfide bond" evidence="15">
    <location>
        <begin position="364"/>
        <end position="371"/>
    </location>
</feature>
<evidence type="ECO:0000256" key="8">
    <source>
        <dbReference type="ARBA" id="ARBA00022801"/>
    </source>
</evidence>
<dbReference type="SUPFAM" id="SSF55486">
    <property type="entry name" value="Metalloproteases ('zincins'), catalytic domain"/>
    <property type="match status" value="1"/>
</dbReference>
<dbReference type="Gene3D" id="3.40.1620.60">
    <property type="match status" value="1"/>
</dbReference>
<feature type="disulfide bond" evidence="15">
    <location>
        <begin position="570"/>
        <end position="607"/>
    </location>
</feature>
<dbReference type="FunFam" id="2.20.100.10:FF:000007">
    <property type="entry name" value="Thrombospondin 1"/>
    <property type="match status" value="1"/>
</dbReference>
<evidence type="ECO:0000256" key="10">
    <source>
        <dbReference type="ARBA" id="ARBA00023049"/>
    </source>
</evidence>
<proteinExistence type="predicted"/>
<evidence type="ECO:0000259" key="19">
    <source>
        <dbReference type="PROSITE" id="PS50900"/>
    </source>
</evidence>
<feature type="signal peptide" evidence="17">
    <location>
        <begin position="1"/>
        <end position="29"/>
    </location>
</feature>
<keyword evidence="2" id="KW-0964">Secreted</keyword>
<dbReference type="InterPro" id="IPR001590">
    <property type="entry name" value="Peptidase_M12B"/>
</dbReference>
<keyword evidence="6 17" id="KW-0732">Signal</keyword>
<comment type="caution">
    <text evidence="16">Lacks conserved residue(s) required for the propagation of feature annotation.</text>
</comment>
<dbReference type="Pfam" id="PF08686">
    <property type="entry name" value="PLAC"/>
    <property type="match status" value="1"/>
</dbReference>
<feature type="disulfide bond" evidence="15">
    <location>
        <begin position="574"/>
        <end position="612"/>
    </location>
</feature>
<keyword evidence="11 15" id="KW-1015">Disulfide bond</keyword>
<dbReference type="FunFam" id="2.60.120.830:FF:000001">
    <property type="entry name" value="A disintegrin and metalloproteinase with thrombospondin motifs 1"/>
    <property type="match status" value="1"/>
</dbReference>
<keyword evidence="20" id="KW-1185">Reference proteome</keyword>
<evidence type="ECO:0000313" key="21">
    <source>
        <dbReference type="RefSeq" id="XP_029638448.1"/>
    </source>
</evidence>
<evidence type="ECO:0000256" key="12">
    <source>
        <dbReference type="ARBA" id="ARBA00023180"/>
    </source>
</evidence>
<dbReference type="InterPro" id="IPR024079">
    <property type="entry name" value="MetalloPept_cat_dom_sf"/>
</dbReference>
<dbReference type="PANTHER" id="PTHR13723:SF293">
    <property type="entry name" value="A DISINTEGRIN AND METALLOPROTEINASE WITH THROMBOSPONDIN MOTIFS 18"/>
    <property type="match status" value="1"/>
</dbReference>
<dbReference type="Pfam" id="PF05986">
    <property type="entry name" value="ADAMTS_spacer1"/>
    <property type="match status" value="1"/>
</dbReference>
<feature type="binding site" evidence="14">
    <location>
        <position position="265"/>
    </location>
    <ligand>
        <name>Ca(2+)</name>
        <dbReference type="ChEBI" id="CHEBI:29108"/>
        <label>1</label>
    </ligand>
</feature>
<evidence type="ECO:0000256" key="16">
    <source>
        <dbReference type="PROSITE-ProRule" id="PRU00276"/>
    </source>
</evidence>
<feature type="domain" description="Peptidase M12B" evidence="18">
    <location>
        <begin position="262"/>
        <end position="467"/>
    </location>
</feature>
<dbReference type="FunFam" id="3.40.390.10:FF:000001">
    <property type="entry name" value="A disintegrin and metalloproteinase with thrombospondin motifs 1"/>
    <property type="match status" value="1"/>
</dbReference>
<dbReference type="CDD" id="cd04273">
    <property type="entry name" value="ZnMc_ADAMTS_like"/>
    <property type="match status" value="1"/>
</dbReference>
<feature type="binding site" evidence="14">
    <location>
        <position position="465"/>
    </location>
    <ligand>
        <name>Ca(2+)</name>
        <dbReference type="ChEBI" id="CHEBI:29108"/>
        <label>2</label>
    </ligand>
</feature>
<keyword evidence="14" id="KW-0106">Calcium</keyword>
<dbReference type="GO" id="GO:0004222">
    <property type="term" value="F:metalloendopeptidase activity"/>
    <property type="evidence" value="ECO:0007669"/>
    <property type="project" value="InterPro"/>
</dbReference>
<dbReference type="InterPro" id="IPR041645">
    <property type="entry name" value="ADAMTS_CR_2"/>
</dbReference>
<dbReference type="InterPro" id="IPR002870">
    <property type="entry name" value="Peptidase_M12B_N"/>
</dbReference>
<protein>
    <submittedName>
        <fullName evidence="21">A disintegrin and metalloproteinase with thrombospondin motifs 16</fullName>
    </submittedName>
</protein>
<keyword evidence="5 14" id="KW-0479">Metal-binding</keyword>
<dbReference type="InterPro" id="IPR000884">
    <property type="entry name" value="TSP1_rpt"/>
</dbReference>
<feature type="active site" evidence="13 16">
    <location>
        <position position="406"/>
    </location>
</feature>
<accession>A0A6P7SKC7</accession>
<feature type="binding site" evidence="14">
    <location>
        <position position="462"/>
    </location>
    <ligand>
        <name>Ca(2+)</name>
        <dbReference type="ChEBI" id="CHEBI:29108"/>
        <label>1</label>
    </ligand>
</feature>
<dbReference type="Pfam" id="PF17771">
    <property type="entry name" value="ADAMTS_CR_2"/>
    <property type="match status" value="1"/>
</dbReference>
<dbReference type="Gene3D" id="2.20.100.10">
    <property type="entry name" value="Thrombospondin type-1 (TSP1) repeat"/>
    <property type="match status" value="5"/>
</dbReference>
<evidence type="ECO:0000256" key="6">
    <source>
        <dbReference type="ARBA" id="ARBA00022729"/>
    </source>
</evidence>
<evidence type="ECO:0000256" key="11">
    <source>
        <dbReference type="ARBA" id="ARBA00023157"/>
    </source>
</evidence>
<dbReference type="GO" id="GO:0031012">
    <property type="term" value="C:extracellular matrix"/>
    <property type="evidence" value="ECO:0007669"/>
    <property type="project" value="TreeGrafter"/>
</dbReference>
<keyword evidence="3" id="KW-0272">Extracellular matrix</keyword>
<dbReference type="InterPro" id="IPR050439">
    <property type="entry name" value="ADAMTS_ADAMTS-like"/>
</dbReference>
<comment type="cofactor">
    <cofactor evidence="14">
        <name>Zn(2+)</name>
        <dbReference type="ChEBI" id="CHEBI:29105"/>
    </cofactor>
    <text evidence="14">Binds 1 zinc ion per subunit.</text>
</comment>
<feature type="binding site" evidence="14 16">
    <location>
        <position position="405"/>
    </location>
    <ligand>
        <name>Zn(2+)</name>
        <dbReference type="ChEBI" id="CHEBI:29105"/>
        <note>catalytic</note>
    </ligand>
</feature>
<evidence type="ECO:0000256" key="3">
    <source>
        <dbReference type="ARBA" id="ARBA00022530"/>
    </source>
</evidence>
<gene>
    <name evidence="21" type="primary">LOC115213637</name>
</gene>
<evidence type="ECO:0000256" key="1">
    <source>
        <dbReference type="ARBA" id="ARBA00004498"/>
    </source>
</evidence>
<dbReference type="GO" id="GO:0006508">
    <property type="term" value="P:proteolysis"/>
    <property type="evidence" value="ECO:0007669"/>
    <property type="project" value="UniProtKB-KW"/>
</dbReference>
<dbReference type="PANTHER" id="PTHR13723">
    <property type="entry name" value="ADAMTS A DISINTEGRIN AND METALLOPROTEASE WITH THROMBOSPONDIN MOTIFS PROTEASE"/>
    <property type="match status" value="1"/>
</dbReference>
<dbReference type="InterPro" id="IPR010909">
    <property type="entry name" value="PLAC"/>
</dbReference>
<organism evidence="20 21">
    <name type="scientific">Octopus sinensis</name>
    <name type="common">East Asian common octopus</name>
    <dbReference type="NCBI Taxonomy" id="2607531"/>
    <lineage>
        <taxon>Eukaryota</taxon>
        <taxon>Metazoa</taxon>
        <taxon>Spiralia</taxon>
        <taxon>Lophotrochozoa</taxon>
        <taxon>Mollusca</taxon>
        <taxon>Cephalopoda</taxon>
        <taxon>Coleoidea</taxon>
        <taxon>Octopodiformes</taxon>
        <taxon>Octopoda</taxon>
        <taxon>Incirrata</taxon>
        <taxon>Octopodidae</taxon>
        <taxon>Octopus</taxon>
    </lineage>
</organism>
<keyword evidence="4" id="KW-0645">Protease</keyword>
<feature type="disulfide bond" evidence="15">
    <location>
        <begin position="490"/>
        <end position="515"/>
    </location>
</feature>
<dbReference type="Pfam" id="PF19236">
    <property type="entry name" value="ADAMTS_CR_3"/>
    <property type="match status" value="1"/>
</dbReference>
<evidence type="ECO:0000256" key="17">
    <source>
        <dbReference type="SAM" id="SignalP"/>
    </source>
</evidence>
<comment type="subcellular location">
    <subcellularLocation>
        <location evidence="1">Secreted</location>
        <location evidence="1">Extracellular space</location>
        <location evidence="1">Extracellular matrix</location>
    </subcellularLocation>
</comment>
<feature type="binding site" evidence="14">
    <location>
        <position position="353"/>
    </location>
    <ligand>
        <name>Ca(2+)</name>
        <dbReference type="ChEBI" id="CHEBI:29108"/>
        <label>1</label>
    </ligand>
</feature>
<dbReference type="Pfam" id="PF00090">
    <property type="entry name" value="TSP_1"/>
    <property type="match status" value="1"/>
</dbReference>
<dbReference type="Proteomes" id="UP000515154">
    <property type="component" value="Linkage group LG1"/>
</dbReference>
<feature type="chain" id="PRO_5027684783" evidence="17">
    <location>
        <begin position="30"/>
        <end position="1219"/>
    </location>
</feature>
<dbReference type="Gene3D" id="2.60.120.830">
    <property type="match status" value="1"/>
</dbReference>
<dbReference type="PROSITE" id="PS50215">
    <property type="entry name" value="ADAM_MEPRO"/>
    <property type="match status" value="1"/>
</dbReference>
<feature type="binding site" evidence="14 16">
    <location>
        <position position="415"/>
    </location>
    <ligand>
        <name>Zn(2+)</name>
        <dbReference type="ChEBI" id="CHEBI:29105"/>
        <note>catalytic</note>
    </ligand>
</feature>
<feature type="disulfide bond" evidence="15">
    <location>
        <begin position="338"/>
        <end position="389"/>
    </location>
</feature>
<reference evidence="21" key="1">
    <citation type="submission" date="2025-08" db="UniProtKB">
        <authorList>
            <consortium name="RefSeq"/>
        </authorList>
    </citation>
    <scope>IDENTIFICATION</scope>
</reference>
<dbReference type="GO" id="GO:0030198">
    <property type="term" value="P:extracellular matrix organization"/>
    <property type="evidence" value="ECO:0007669"/>
    <property type="project" value="InterPro"/>
</dbReference>
<dbReference type="RefSeq" id="XP_029638448.1">
    <property type="nucleotide sequence ID" value="XM_029782588.2"/>
</dbReference>
<evidence type="ECO:0000256" key="14">
    <source>
        <dbReference type="PIRSR" id="PIRSR613273-2"/>
    </source>
</evidence>
<evidence type="ECO:0000313" key="20">
    <source>
        <dbReference type="Proteomes" id="UP000515154"/>
    </source>
</evidence>
<feature type="binding site" evidence="14 16">
    <location>
        <position position="409"/>
    </location>
    <ligand>
        <name>Zn(2+)</name>
        <dbReference type="ChEBI" id="CHEBI:29105"/>
        <note>catalytic</note>
    </ligand>
</feature>
<dbReference type="Pfam" id="PF19030">
    <property type="entry name" value="TSP1_ADAMTS"/>
    <property type="match status" value="4"/>
</dbReference>
<dbReference type="SUPFAM" id="SSF82895">
    <property type="entry name" value="TSP-1 type 1 repeat"/>
    <property type="match status" value="5"/>
</dbReference>
<dbReference type="PRINTS" id="PR01857">
    <property type="entry name" value="ADAMTSFAMILY"/>
</dbReference>
<evidence type="ECO:0000259" key="18">
    <source>
        <dbReference type="PROSITE" id="PS50215"/>
    </source>
</evidence>
<keyword evidence="8" id="KW-0378">Hydrolase</keyword>
<dbReference type="Pfam" id="PF01562">
    <property type="entry name" value="Pep_M12B_propep"/>
    <property type="match status" value="1"/>
</dbReference>
<dbReference type="InterPro" id="IPR010294">
    <property type="entry name" value="ADAMTS_spacer1"/>
</dbReference>
<name>A0A6P7SKC7_9MOLL</name>
<feature type="binding site" description="in inhibited form" evidence="14">
    <location>
        <position position="209"/>
    </location>
    <ligand>
        <name>Zn(2+)</name>
        <dbReference type="ChEBI" id="CHEBI:29105"/>
        <note>catalytic</note>
    </ligand>
</feature>
<evidence type="ECO:0000256" key="9">
    <source>
        <dbReference type="ARBA" id="ARBA00022833"/>
    </source>
</evidence>
<feature type="binding site" evidence="14">
    <location>
        <position position="265"/>
    </location>
    <ligand>
        <name>Ca(2+)</name>
        <dbReference type="ChEBI" id="CHEBI:29108"/>
        <label>2</label>
    </ligand>
</feature>
<feature type="disulfide bond" evidence="15">
    <location>
        <begin position="383"/>
        <end position="462"/>
    </location>
</feature>
<feature type="disulfide bond" evidence="15">
    <location>
        <begin position="501"/>
        <end position="522"/>
    </location>
</feature>
<feature type="disulfide bond" evidence="15">
    <location>
        <begin position="585"/>
        <end position="597"/>
    </location>
</feature>
<dbReference type="InterPro" id="IPR036383">
    <property type="entry name" value="TSP1_rpt_sf"/>
</dbReference>
<feature type="domain" description="PLAC" evidence="19">
    <location>
        <begin position="1177"/>
        <end position="1214"/>
    </location>
</feature>
<keyword evidence="7" id="KW-0677">Repeat</keyword>
<sequence>MRTRPVCFTQLEILLIWLIGLLTILHAYGIPGSDHVQDYELTYPSFVNHQGMFQSHDIHLSRRKRSTNKNKNSVLYLQITGFNNRFHFKLKPNADLLAPGFKIYHWKRNKGVTDDVGNGTALHLNVPDCMYVGKDISKTLKKDLKNTAALTLCDGVQGIIRTFDEDYIIEPLKGTFQKTEDEDNDEIKLKRPHRIYRRSTVNMAKDQFCGTKTPTGKTSSAQSKTSLPVFNSDFSSRMNFRSRRKRNAQTTWKQPLPSLADRTVETLVVVDKVMYKKHGEDYITTYTLTLFNMVSQMYLLKSLGMKVHIVLVGLILLDDDEPGLNIGHHADTTLNSFCSWQSVLVGANGRQHDHAILLTGTDICSYKDEPCDTVGFAPIEGMCNRVRSCTVNEDTGLTTALTVAHEIGHNFGMLHDGENNFCTQHVGKIMSPQLVAKNGRFEWSSCSKSYMFRFLNTPQSACLNDVPKFVTEIEFPTKLPGELYDADIQCKWQFGDKARFCIFDFDKDSCKSLWCYLGNERCETKFLPAAEGTSCGHGMWCRGGSCVKFGKNGPKPINGAWSKWTEWTKCSRSCGGGVTYRERQCNKPFAQYGGRPCEGIANISMICNKKKCPLGQENDYEAECKTFNKRSVNGWFLDWEPQRKMYNPQEPCKLFCMAVAYNYRFTVTHQAGDGMKCKNTGNAVCIRGKCKDVGCDGVIDSNASNDICGVCKGYNSTCHFVQDTYSAQSPTSGYFPVVVLPKNARNIKVREESTSANYIAIRNVFGEYYLNGNNRVAWSGIYSLGKHSTRFLYWRPYNRPETLEAAGPLEEDIVLEILAQGHNPGLHYEYIVPKTAKEMHESRAKKAVNSRRFNWAVKVSSCTKSCAGGTKEIEAICLLNQDKEVNISYCDMSDKPQTGTVACKQKACPPSWVPEKWRTCTAKCGGGRQTRKVRCREMVSEKRFRRIPKKRCEHLVRPPRKQKCNTHDCPPSWVTGKWSECSRTCGEGQRRRHVECRIVNVKHTKRLQSDHCRHLPKPESIERCTLEKHCPGRYTWKITAWSDCSAKCGLGHQRRSILCVKTEKNQTISASKEFCKSSVSFEDVQLKRECKGPACPDKKELPMWQTSIWSACSATCGRGFQRRRVTCVDPVSRTYVSTCDPKSEPRSRQPCEIQACHMSQDDHNIQHNLSNRYQDRVYRTCYDKYKWCHLVVKHRMCGHKAYAAVCCATCHKSAIVPIR</sequence>
<keyword evidence="9 14" id="KW-0862">Zinc</keyword>
<evidence type="ECO:0000256" key="7">
    <source>
        <dbReference type="ARBA" id="ARBA00022737"/>
    </source>
</evidence>
<evidence type="ECO:0000256" key="15">
    <source>
        <dbReference type="PIRSR" id="PIRSR613273-3"/>
    </source>
</evidence>
<dbReference type="KEGG" id="osn:115213637"/>
<dbReference type="Gene3D" id="3.40.390.10">
    <property type="entry name" value="Collagenase (Catalytic Domain)"/>
    <property type="match status" value="1"/>
</dbReference>
<feature type="disulfide bond" evidence="15">
    <location>
        <begin position="510"/>
        <end position="541"/>
    </location>
</feature>
<dbReference type="PROSITE" id="PS50092">
    <property type="entry name" value="TSP1"/>
    <property type="match status" value="5"/>
</dbReference>
<feature type="disulfide bond" evidence="15">
    <location>
        <begin position="422"/>
        <end position="446"/>
    </location>
</feature>
<dbReference type="SMART" id="SM00209">
    <property type="entry name" value="TSP1"/>
    <property type="match status" value="5"/>
</dbReference>
<dbReference type="AlphaFoldDB" id="A0A6P7SKC7"/>
<dbReference type="Pfam" id="PF01421">
    <property type="entry name" value="Reprolysin"/>
    <property type="match status" value="1"/>
</dbReference>
<evidence type="ECO:0000256" key="5">
    <source>
        <dbReference type="ARBA" id="ARBA00022723"/>
    </source>
</evidence>
<feature type="disulfide bond" evidence="15">
    <location>
        <begin position="535"/>
        <end position="546"/>
    </location>
</feature>
<keyword evidence="12" id="KW-0325">Glycoprotein</keyword>
<keyword evidence="10 21" id="KW-0482">Metalloprotease</keyword>